<reference evidence="1 3" key="1">
    <citation type="journal article" date="2008" name="Science">
        <title>The Physcomitrella genome reveals evolutionary insights into the conquest of land by plants.</title>
        <authorList>
            <person name="Rensing S."/>
            <person name="Lang D."/>
            <person name="Zimmer A."/>
            <person name="Terry A."/>
            <person name="Salamov A."/>
            <person name="Shapiro H."/>
            <person name="Nishiyama T."/>
            <person name="Perroud P.-F."/>
            <person name="Lindquist E."/>
            <person name="Kamisugi Y."/>
            <person name="Tanahashi T."/>
            <person name="Sakakibara K."/>
            <person name="Fujita T."/>
            <person name="Oishi K."/>
            <person name="Shin-I T."/>
            <person name="Kuroki Y."/>
            <person name="Toyoda A."/>
            <person name="Suzuki Y."/>
            <person name="Hashimoto A."/>
            <person name="Yamaguchi K."/>
            <person name="Sugano A."/>
            <person name="Kohara Y."/>
            <person name="Fujiyama A."/>
            <person name="Anterola A."/>
            <person name="Aoki S."/>
            <person name="Ashton N."/>
            <person name="Barbazuk W.B."/>
            <person name="Barker E."/>
            <person name="Bennetzen J."/>
            <person name="Bezanilla M."/>
            <person name="Blankenship R."/>
            <person name="Cho S.H."/>
            <person name="Dutcher S."/>
            <person name="Estelle M."/>
            <person name="Fawcett J.A."/>
            <person name="Gundlach H."/>
            <person name="Hanada K."/>
            <person name="Heyl A."/>
            <person name="Hicks K.A."/>
            <person name="Hugh J."/>
            <person name="Lohr M."/>
            <person name="Mayer K."/>
            <person name="Melkozernov A."/>
            <person name="Murata T."/>
            <person name="Nelson D."/>
            <person name="Pils B."/>
            <person name="Prigge M."/>
            <person name="Reiss B."/>
            <person name="Renner T."/>
            <person name="Rombauts S."/>
            <person name="Rushton P."/>
            <person name="Sanderfoot A."/>
            <person name="Schween G."/>
            <person name="Shiu S.-H."/>
            <person name="Stueber K."/>
            <person name="Theodoulou F.L."/>
            <person name="Tu H."/>
            <person name="Van de Peer Y."/>
            <person name="Verrier P.J."/>
            <person name="Waters E."/>
            <person name="Wood A."/>
            <person name="Yang L."/>
            <person name="Cove D."/>
            <person name="Cuming A."/>
            <person name="Hasebe M."/>
            <person name="Lucas S."/>
            <person name="Mishler D.B."/>
            <person name="Reski R."/>
            <person name="Grigoriev I."/>
            <person name="Quatrano R.S."/>
            <person name="Boore J.L."/>
        </authorList>
    </citation>
    <scope>NUCLEOTIDE SEQUENCE [LARGE SCALE GENOMIC DNA]</scope>
    <source>
        <strain evidence="2 3">cv. Gransden 2004</strain>
    </source>
</reference>
<protein>
    <submittedName>
        <fullName evidence="1 2">Uncharacterized protein</fullName>
    </submittedName>
</protein>
<evidence type="ECO:0000313" key="3">
    <source>
        <dbReference type="Proteomes" id="UP000006727"/>
    </source>
</evidence>
<dbReference type="PaxDb" id="3218-PP1S39_7V6.1"/>
<dbReference type="Gramene" id="Pp3c11_30V3.1">
    <property type="protein sequence ID" value="PAC:32957259.CDS.1"/>
    <property type="gene ID" value="Pp3c11_30"/>
</dbReference>
<organism evidence="1">
    <name type="scientific">Physcomitrium patens</name>
    <name type="common">Spreading-leaved earth moss</name>
    <name type="synonym">Physcomitrella patens</name>
    <dbReference type="NCBI Taxonomy" id="3218"/>
    <lineage>
        <taxon>Eukaryota</taxon>
        <taxon>Viridiplantae</taxon>
        <taxon>Streptophyta</taxon>
        <taxon>Embryophyta</taxon>
        <taxon>Bryophyta</taxon>
        <taxon>Bryophytina</taxon>
        <taxon>Bryopsida</taxon>
        <taxon>Funariidae</taxon>
        <taxon>Funariales</taxon>
        <taxon>Funariaceae</taxon>
        <taxon>Physcomitrium</taxon>
    </lineage>
</organism>
<evidence type="ECO:0000313" key="2">
    <source>
        <dbReference type="EnsemblPlants" id="PAC:32957259.CDS.1"/>
    </source>
</evidence>
<gene>
    <name evidence="1" type="ORF">PHYPA_014385</name>
</gene>
<dbReference type="InParanoid" id="A0A2K1JT16"/>
<evidence type="ECO:0000313" key="1">
    <source>
        <dbReference type="EMBL" id="PNR44616.1"/>
    </source>
</evidence>
<keyword evidence="3" id="KW-1185">Reference proteome</keyword>
<reference evidence="2" key="3">
    <citation type="submission" date="2020-12" db="UniProtKB">
        <authorList>
            <consortium name="EnsemblPlants"/>
        </authorList>
    </citation>
    <scope>IDENTIFICATION</scope>
</reference>
<sequence>MELILTPCTMILMEGEPVVQQVESEQRHRGEKPEGFSGPGLGELLIYGGIALSKQCSVRI</sequence>
<accession>A0A2K1JT16</accession>
<dbReference type="EnsemblPlants" id="Pp3c11_30V3.1">
    <property type="protein sequence ID" value="PAC:32957259.CDS.1"/>
    <property type="gene ID" value="Pp3c11_30"/>
</dbReference>
<dbReference type="Proteomes" id="UP000006727">
    <property type="component" value="Chromosome 11"/>
</dbReference>
<name>A0A2K1JT16_PHYPA</name>
<dbReference type="EMBL" id="ABEU02000011">
    <property type="protein sequence ID" value="PNR44616.1"/>
    <property type="molecule type" value="Genomic_DNA"/>
</dbReference>
<dbReference type="AlphaFoldDB" id="A0A2K1JT16"/>
<reference evidence="1 3" key="2">
    <citation type="journal article" date="2018" name="Plant J.">
        <title>The Physcomitrella patens chromosome-scale assembly reveals moss genome structure and evolution.</title>
        <authorList>
            <person name="Lang D."/>
            <person name="Ullrich K.K."/>
            <person name="Murat F."/>
            <person name="Fuchs J."/>
            <person name="Jenkins J."/>
            <person name="Haas F.B."/>
            <person name="Piednoel M."/>
            <person name="Gundlach H."/>
            <person name="Van Bel M."/>
            <person name="Meyberg R."/>
            <person name="Vives C."/>
            <person name="Morata J."/>
            <person name="Symeonidi A."/>
            <person name="Hiss M."/>
            <person name="Muchero W."/>
            <person name="Kamisugi Y."/>
            <person name="Saleh O."/>
            <person name="Blanc G."/>
            <person name="Decker E.L."/>
            <person name="van Gessel N."/>
            <person name="Grimwood J."/>
            <person name="Hayes R.D."/>
            <person name="Graham S.W."/>
            <person name="Gunter L.E."/>
            <person name="McDaniel S.F."/>
            <person name="Hoernstein S.N.W."/>
            <person name="Larsson A."/>
            <person name="Li F.W."/>
            <person name="Perroud P.F."/>
            <person name="Phillips J."/>
            <person name="Ranjan P."/>
            <person name="Rokshar D.S."/>
            <person name="Rothfels C.J."/>
            <person name="Schneider L."/>
            <person name="Shu S."/>
            <person name="Stevenson D.W."/>
            <person name="Thummler F."/>
            <person name="Tillich M."/>
            <person name="Villarreal Aguilar J.C."/>
            <person name="Widiez T."/>
            <person name="Wong G.K."/>
            <person name="Wymore A."/>
            <person name="Zhang Y."/>
            <person name="Zimmer A.D."/>
            <person name="Quatrano R.S."/>
            <person name="Mayer K.F.X."/>
            <person name="Goodstein D."/>
            <person name="Casacuberta J.M."/>
            <person name="Vandepoele K."/>
            <person name="Reski R."/>
            <person name="Cuming A.C."/>
            <person name="Tuskan G.A."/>
            <person name="Maumus F."/>
            <person name="Salse J."/>
            <person name="Schmutz J."/>
            <person name="Rensing S.A."/>
        </authorList>
    </citation>
    <scope>NUCLEOTIDE SEQUENCE [LARGE SCALE GENOMIC DNA]</scope>
    <source>
        <strain evidence="2 3">cv. Gransden 2004</strain>
    </source>
</reference>
<proteinExistence type="predicted"/>